<comment type="caution">
    <text evidence="1">The sequence shown here is derived from an EMBL/GenBank/DDBJ whole genome shotgun (WGS) entry which is preliminary data.</text>
</comment>
<accession>A0A8H3HWH0</accession>
<sequence length="114" mass="12553">MPTNDCDKVGKIYVSTIGTHTEFDIYCDSDLGGSDFLGVFIYFFEDCIETYTSFNYYQTNNGTQTADAACYGVAFALDFHKNPQDLSGNCFLKDASGITATHRDYTSAASLIQS</sequence>
<dbReference type="EMBL" id="CAJPDR010000010">
    <property type="protein sequence ID" value="CAF9905287.1"/>
    <property type="molecule type" value="Genomic_DNA"/>
</dbReference>
<proteinExistence type="predicted"/>
<name>A0A8H3HWH0_9LECA</name>
<reference evidence="1" key="1">
    <citation type="submission" date="2021-03" db="EMBL/GenBank/DDBJ databases">
        <authorList>
            <person name="Tagirdzhanova G."/>
        </authorList>
    </citation>
    <scope>NUCLEOTIDE SEQUENCE</scope>
</reference>
<evidence type="ECO:0000313" key="1">
    <source>
        <dbReference type="EMBL" id="CAF9905287.1"/>
    </source>
</evidence>
<evidence type="ECO:0000313" key="2">
    <source>
        <dbReference type="Proteomes" id="UP000664203"/>
    </source>
</evidence>
<dbReference type="AlphaFoldDB" id="A0A8H3HWH0"/>
<protein>
    <submittedName>
        <fullName evidence="1">Uncharacterized protein</fullName>
    </submittedName>
</protein>
<gene>
    <name evidence="1" type="ORF">ALECFALPRED_000207</name>
</gene>
<organism evidence="1 2">
    <name type="scientific">Alectoria fallacina</name>
    <dbReference type="NCBI Taxonomy" id="1903189"/>
    <lineage>
        <taxon>Eukaryota</taxon>
        <taxon>Fungi</taxon>
        <taxon>Dikarya</taxon>
        <taxon>Ascomycota</taxon>
        <taxon>Pezizomycotina</taxon>
        <taxon>Lecanoromycetes</taxon>
        <taxon>OSLEUM clade</taxon>
        <taxon>Lecanoromycetidae</taxon>
        <taxon>Lecanorales</taxon>
        <taxon>Lecanorineae</taxon>
        <taxon>Parmeliaceae</taxon>
        <taxon>Alectoria</taxon>
    </lineage>
</organism>
<keyword evidence="2" id="KW-1185">Reference proteome</keyword>
<dbReference type="OrthoDB" id="10359742at2759"/>
<dbReference type="Proteomes" id="UP000664203">
    <property type="component" value="Unassembled WGS sequence"/>
</dbReference>